<evidence type="ECO:0000256" key="2">
    <source>
        <dbReference type="SAM" id="Phobius"/>
    </source>
</evidence>
<keyword evidence="2" id="KW-0812">Transmembrane</keyword>
<reference evidence="4 5" key="1">
    <citation type="journal article" date="2019" name="Emerg. Microbes Infect.">
        <title>Comprehensive subspecies identification of 175 nontuberculous mycobacteria species based on 7547 genomic profiles.</title>
        <authorList>
            <person name="Matsumoto Y."/>
            <person name="Kinjo T."/>
            <person name="Motooka D."/>
            <person name="Nabeya D."/>
            <person name="Jung N."/>
            <person name="Uechi K."/>
            <person name="Horii T."/>
            <person name="Iida T."/>
            <person name="Fujita J."/>
            <person name="Nakamura S."/>
        </authorList>
    </citation>
    <scope>NUCLEOTIDE SEQUENCE [LARGE SCALE GENOMIC DNA]</scope>
    <source>
        <strain evidence="4 5">JCM 18538</strain>
    </source>
</reference>
<dbReference type="Gene3D" id="3.30.70.100">
    <property type="match status" value="1"/>
</dbReference>
<feature type="transmembrane region" description="Helical" evidence="2">
    <location>
        <begin position="264"/>
        <end position="286"/>
    </location>
</feature>
<dbReference type="EMBL" id="AP022593">
    <property type="protein sequence ID" value="BBY49841.1"/>
    <property type="molecule type" value="Genomic_DNA"/>
</dbReference>
<keyword evidence="2" id="KW-0472">Membrane</keyword>
<gene>
    <name evidence="4" type="ORF">MARA_33090</name>
</gene>
<keyword evidence="4" id="KW-0560">Oxidoreductase</keyword>
<proteinExistence type="predicted"/>
<dbReference type="PANTHER" id="PTHR40057">
    <property type="entry name" value="SLR1162 PROTEIN"/>
    <property type="match status" value="1"/>
</dbReference>
<dbReference type="Pfam" id="PF03992">
    <property type="entry name" value="ABM"/>
    <property type="match status" value="1"/>
</dbReference>
<dbReference type="PANTHER" id="PTHR40057:SF1">
    <property type="entry name" value="SLR1162 PROTEIN"/>
    <property type="match status" value="1"/>
</dbReference>
<name>A0A7I7S047_9MYCO</name>
<dbReference type="AlphaFoldDB" id="A0A7I7S047"/>
<feature type="transmembrane region" description="Helical" evidence="2">
    <location>
        <begin position="307"/>
        <end position="330"/>
    </location>
</feature>
<organism evidence="4 5">
    <name type="scientific">Mycolicibacterium arabiense</name>
    <dbReference type="NCBI Taxonomy" id="1286181"/>
    <lineage>
        <taxon>Bacteria</taxon>
        <taxon>Bacillati</taxon>
        <taxon>Actinomycetota</taxon>
        <taxon>Actinomycetes</taxon>
        <taxon>Mycobacteriales</taxon>
        <taxon>Mycobacteriaceae</taxon>
        <taxon>Mycolicibacterium</taxon>
    </lineage>
</organism>
<evidence type="ECO:0000256" key="1">
    <source>
        <dbReference type="SAM" id="MobiDB-lite"/>
    </source>
</evidence>
<keyword evidence="5" id="KW-1185">Reference proteome</keyword>
<dbReference type="SUPFAM" id="SSF54909">
    <property type="entry name" value="Dimeric alpha+beta barrel"/>
    <property type="match status" value="1"/>
</dbReference>
<geneLocation type="plasmid" evidence="5">
    <name>pjcm18538 dna</name>
</geneLocation>
<sequence>MIDLAKGCVHEPDPPSAPDSVSATAVTVLARPVDPVGLGSWLAEFASSAQSADGFVESTTSVYADERLDLAIAVTFRDESLLNGWLDGPARAGVLRVGSARGFHRAATDLVLVDGEPTPPGVAVFRHTVTAGRVDEFIGAQRDLTAASTQFAGYEGTVVLPPGGSGEWTSLIRFRTERLLAAWLKSTERQDALSPLRSTLDEDFSTFTQTTPFGTTVRVEDGRTKLTPGWKSAMLVLLVLYPTVMLLSRFVGPILEGMGAGPWLTIWLSQVLSISLLQWVLMPFAVRRMRRWLDPVDGAGLGVTLRGVAIVGAGYVITLAIFATITRLQYWDYR</sequence>
<accession>A0A7I7S047</accession>
<evidence type="ECO:0000313" key="4">
    <source>
        <dbReference type="EMBL" id="BBY49841.1"/>
    </source>
</evidence>
<dbReference type="GO" id="GO:0004497">
    <property type="term" value="F:monooxygenase activity"/>
    <property type="evidence" value="ECO:0007669"/>
    <property type="project" value="UniProtKB-KW"/>
</dbReference>
<feature type="region of interest" description="Disordered" evidence="1">
    <location>
        <begin position="1"/>
        <end position="20"/>
    </location>
</feature>
<dbReference type="InterPro" id="IPR007138">
    <property type="entry name" value="ABM_dom"/>
</dbReference>
<protein>
    <submittedName>
        <fullName evidence="4">Antibiotic biosynthesis monooxygenase</fullName>
    </submittedName>
</protein>
<dbReference type="InterPro" id="IPR011008">
    <property type="entry name" value="Dimeric_a/b-barrel"/>
</dbReference>
<feature type="transmembrane region" description="Helical" evidence="2">
    <location>
        <begin position="233"/>
        <end position="252"/>
    </location>
</feature>
<feature type="domain" description="ABM" evidence="3">
    <location>
        <begin position="122"/>
        <end position="192"/>
    </location>
</feature>
<dbReference type="KEGG" id="marz:MARA_33090"/>
<dbReference type="InterPro" id="IPR038762">
    <property type="entry name" value="ABM_predict"/>
</dbReference>
<keyword evidence="2" id="KW-1133">Transmembrane helix</keyword>
<keyword evidence="4" id="KW-0503">Monooxygenase</keyword>
<evidence type="ECO:0000259" key="3">
    <source>
        <dbReference type="Pfam" id="PF03992"/>
    </source>
</evidence>
<dbReference type="Proteomes" id="UP000467428">
    <property type="component" value="Chromosome"/>
</dbReference>
<evidence type="ECO:0000313" key="5">
    <source>
        <dbReference type="Proteomes" id="UP000467428"/>
    </source>
</evidence>